<keyword evidence="4" id="KW-0479">Metal-binding</keyword>
<dbReference type="PRINTS" id="PR00018">
    <property type="entry name" value="KRINGLE"/>
</dbReference>
<dbReference type="GO" id="GO:0046872">
    <property type="term" value="F:metal ion binding"/>
    <property type="evidence" value="ECO:0007669"/>
    <property type="project" value="UniProtKB-KW"/>
</dbReference>
<dbReference type="EMBL" id="JALLPJ020001408">
    <property type="protein sequence ID" value="KAL3765107.1"/>
    <property type="molecule type" value="Genomic_DNA"/>
</dbReference>
<organism evidence="12 13">
    <name type="scientific">Cyclotella atomus</name>
    <dbReference type="NCBI Taxonomy" id="382360"/>
    <lineage>
        <taxon>Eukaryota</taxon>
        <taxon>Sar</taxon>
        <taxon>Stramenopiles</taxon>
        <taxon>Ochrophyta</taxon>
        <taxon>Bacillariophyta</taxon>
        <taxon>Coscinodiscophyceae</taxon>
        <taxon>Thalassiosirophycidae</taxon>
        <taxon>Stephanodiscales</taxon>
        <taxon>Stephanodiscaceae</taxon>
        <taxon>Cyclotella</taxon>
    </lineage>
</organism>
<dbReference type="Gene3D" id="2.40.20.10">
    <property type="entry name" value="Plasminogen Kringle 4"/>
    <property type="match status" value="1"/>
</dbReference>
<keyword evidence="9" id="KW-0732">Signal</keyword>
<dbReference type="SMART" id="SM00130">
    <property type="entry name" value="KR"/>
    <property type="match status" value="1"/>
</dbReference>
<evidence type="ECO:0000256" key="5">
    <source>
        <dbReference type="ARBA" id="ARBA00023002"/>
    </source>
</evidence>
<accession>A0ABD3MNP2</accession>
<evidence type="ECO:0000313" key="12">
    <source>
        <dbReference type="EMBL" id="KAL3765107.1"/>
    </source>
</evidence>
<dbReference type="AlphaFoldDB" id="A0ABD3MNP2"/>
<protein>
    <recommendedName>
        <fullName evidence="14">Plant heme peroxidase family profile domain-containing protein</fullName>
    </recommendedName>
</protein>
<dbReference type="InterPro" id="IPR019793">
    <property type="entry name" value="Peroxidases_heam-ligand_BS"/>
</dbReference>
<comment type="caution">
    <text evidence="12">The sequence shown here is derived from an EMBL/GenBank/DDBJ whole genome shotgun (WGS) entry which is preliminary data.</text>
</comment>
<dbReference type="Gene3D" id="1.10.520.10">
    <property type="match status" value="1"/>
</dbReference>
<evidence type="ECO:0000259" key="10">
    <source>
        <dbReference type="PROSITE" id="PS50070"/>
    </source>
</evidence>
<dbReference type="PANTHER" id="PTHR31356">
    <property type="entry name" value="THYLAKOID LUMENAL 29 KDA PROTEIN, CHLOROPLASTIC-RELATED"/>
    <property type="match status" value="1"/>
</dbReference>
<proteinExistence type="inferred from homology"/>
<dbReference type="PROSITE" id="PS50070">
    <property type="entry name" value="KRINGLE_2"/>
    <property type="match status" value="1"/>
</dbReference>
<keyword evidence="3" id="KW-0349">Heme</keyword>
<evidence type="ECO:0000313" key="13">
    <source>
        <dbReference type="Proteomes" id="UP001530400"/>
    </source>
</evidence>
<reference evidence="12 13" key="1">
    <citation type="submission" date="2024-10" db="EMBL/GenBank/DDBJ databases">
        <title>Updated reference genomes for cyclostephanoid diatoms.</title>
        <authorList>
            <person name="Roberts W.R."/>
            <person name="Alverson A.J."/>
        </authorList>
    </citation>
    <scope>NUCLEOTIDE SEQUENCE [LARGE SCALE GENOMIC DNA]</scope>
    <source>
        <strain evidence="12 13">AJA010-31</strain>
    </source>
</reference>
<feature type="chain" id="PRO_5044798053" description="Plant heme peroxidase family profile domain-containing protein" evidence="9">
    <location>
        <begin position="24"/>
        <end position="491"/>
    </location>
</feature>
<keyword evidence="2" id="KW-0420">Kringle</keyword>
<dbReference type="InterPro" id="IPR018056">
    <property type="entry name" value="Kringle_CS"/>
</dbReference>
<feature type="domain" description="Plant heme peroxidase family profile" evidence="11">
    <location>
        <begin position="255"/>
        <end position="491"/>
    </location>
</feature>
<dbReference type="InterPro" id="IPR010255">
    <property type="entry name" value="Haem_peroxidase_sf"/>
</dbReference>
<dbReference type="InterPro" id="IPR013806">
    <property type="entry name" value="Kringle-like"/>
</dbReference>
<dbReference type="SUPFAM" id="SSF48113">
    <property type="entry name" value="Heme-dependent peroxidases"/>
    <property type="match status" value="1"/>
</dbReference>
<evidence type="ECO:0008006" key="14">
    <source>
        <dbReference type="Google" id="ProtNLM"/>
    </source>
</evidence>
<evidence type="ECO:0000256" key="1">
    <source>
        <dbReference type="ARBA" id="ARBA00022559"/>
    </source>
</evidence>
<keyword evidence="7" id="KW-1015">Disulfide bond</keyword>
<keyword evidence="5" id="KW-0560">Oxidoreductase</keyword>
<dbReference type="Gene3D" id="1.10.420.10">
    <property type="entry name" value="Peroxidase, domain 2"/>
    <property type="match status" value="1"/>
</dbReference>
<dbReference type="InterPro" id="IPR038178">
    <property type="entry name" value="Kringle_sf"/>
</dbReference>
<dbReference type="InterPro" id="IPR000001">
    <property type="entry name" value="Kringle"/>
</dbReference>
<dbReference type="InterPro" id="IPR002016">
    <property type="entry name" value="Haem_peroxidase"/>
</dbReference>
<dbReference type="SUPFAM" id="SSF57440">
    <property type="entry name" value="Kringle-like"/>
    <property type="match status" value="1"/>
</dbReference>
<evidence type="ECO:0000256" key="9">
    <source>
        <dbReference type="SAM" id="SignalP"/>
    </source>
</evidence>
<evidence type="ECO:0000256" key="7">
    <source>
        <dbReference type="ARBA" id="ARBA00023157"/>
    </source>
</evidence>
<keyword evidence="13" id="KW-1185">Reference proteome</keyword>
<keyword evidence="1" id="KW-0575">Peroxidase</keyword>
<dbReference type="Pfam" id="PF00051">
    <property type="entry name" value="Kringle"/>
    <property type="match status" value="1"/>
</dbReference>
<dbReference type="PANTHER" id="PTHR31356:SF36">
    <property type="entry name" value="L-ASCORBATE PEROXIDASE 3"/>
    <property type="match status" value="1"/>
</dbReference>
<evidence type="ECO:0000256" key="8">
    <source>
        <dbReference type="RuleBase" id="RU004241"/>
    </source>
</evidence>
<dbReference type="InterPro" id="IPR044831">
    <property type="entry name" value="Ccp1-like"/>
</dbReference>
<evidence type="ECO:0000256" key="4">
    <source>
        <dbReference type="ARBA" id="ARBA00022723"/>
    </source>
</evidence>
<keyword evidence="6" id="KW-0408">Iron</keyword>
<evidence type="ECO:0000256" key="6">
    <source>
        <dbReference type="ARBA" id="ARBA00023004"/>
    </source>
</evidence>
<dbReference type="PROSITE" id="PS00435">
    <property type="entry name" value="PEROXIDASE_1"/>
    <property type="match status" value="1"/>
</dbReference>
<feature type="signal peptide" evidence="9">
    <location>
        <begin position="1"/>
        <end position="23"/>
    </location>
</feature>
<dbReference type="Pfam" id="PF00141">
    <property type="entry name" value="peroxidase"/>
    <property type="match status" value="1"/>
</dbReference>
<evidence type="ECO:0000256" key="3">
    <source>
        <dbReference type="ARBA" id="ARBA00022617"/>
    </source>
</evidence>
<feature type="domain" description="Kringle" evidence="10">
    <location>
        <begin position="81"/>
        <end position="153"/>
    </location>
</feature>
<dbReference type="PROSITE" id="PS00021">
    <property type="entry name" value="KRINGLE_1"/>
    <property type="match status" value="1"/>
</dbReference>
<dbReference type="Proteomes" id="UP001530400">
    <property type="component" value="Unassembled WGS sequence"/>
</dbReference>
<dbReference type="FunFam" id="1.10.520.10:FF:000024">
    <property type="entry name" value="Predicted protein"/>
    <property type="match status" value="1"/>
</dbReference>
<sequence>MKQRRSIAAALAVTWSIISTASAESDSDVNRLIRGSDKKLSSLASFAEEDIDVFKESPLDDEHDSRRLQSSSCVGNDMMCGCSDVRQSDYRGHFSVTRSGFTCMEWSMADSFPNQGLEDGAFCRNPNGVGQKAWCFVEDGNGVMWDYCDVPNCQVESSGDITPGCFNTARYNDIYADIEEIKNSIDNDFDRSHFLGGIVRLVAHDFMDFDASNKRKPMGPDGCLLFDSSMNVGLGSIWCDSCPLKQLYDSKYSDLSRADFWVAAGNAVIFLTSINNSLDLRNTFYWGRTTLDSCPGSDSRLPTTAGCQDVEGVFLERMGLTWKDAVALLGAHTLGRGQKQFSGHHGTWVPNDKDAQVFDKKYYEELFRRAWTPRGVGTEDQDWATGSSQDKMMLNTDMCLIFDIDNDKSCCSRTSMFKPNGQNRCEINEDRECMMYSADNSRIEATKAVKRYLGGSGPNSNNVPFYNAFTIAWFKATTNGMETLRPLQDTC</sequence>
<gene>
    <name evidence="12" type="ORF">ACHAWO_009426</name>
</gene>
<evidence type="ECO:0000259" key="11">
    <source>
        <dbReference type="PROSITE" id="PS50873"/>
    </source>
</evidence>
<dbReference type="GO" id="GO:0004601">
    <property type="term" value="F:peroxidase activity"/>
    <property type="evidence" value="ECO:0007669"/>
    <property type="project" value="UniProtKB-KW"/>
</dbReference>
<comment type="similarity">
    <text evidence="8">Belongs to the peroxidase family.</text>
</comment>
<name>A0ABD3MNP2_9STRA</name>
<dbReference type="PRINTS" id="PR00458">
    <property type="entry name" value="PEROXIDASE"/>
</dbReference>
<dbReference type="PROSITE" id="PS50873">
    <property type="entry name" value="PEROXIDASE_4"/>
    <property type="match status" value="1"/>
</dbReference>
<evidence type="ECO:0000256" key="2">
    <source>
        <dbReference type="ARBA" id="ARBA00022572"/>
    </source>
</evidence>